<dbReference type="PIRSF" id="PIRSF017321">
    <property type="entry name" value="GWT1"/>
    <property type="match status" value="1"/>
</dbReference>
<keyword evidence="7" id="KW-1185">Reference proteome</keyword>
<protein>
    <recommendedName>
        <fullName evidence="5">Phosphatidylinositol-glycan biosynthesis class W protein</fullName>
        <ecNumber evidence="5">2.3.-.-</ecNumber>
    </recommendedName>
</protein>
<dbReference type="OMA" id="GLYVMQP"/>
<sequence length="475" mass="52951">MADARNLTYRELQQLFVSNLNGTTLSEIAVVVSSAPLAVLLRTFLGVTLLRSLSIDSPFKSSAIILLDYATLVFPVLMNFTIMSEHVGIYFITMVTVMLSLTVTLIITNSNHAVPTMSQILQSRMSGRQPFICNFRAYVLVATAISILAVDFKIFPRRFAKAETYGSGLMDVGVGAFVVSNAIVSREARQAHKPLGGIVKNTVSSIRSGLPLLVLGMMRCVAVKSTDYQEHVSEYGVHWNFFLTLFVVRVLSSFIVCIIPGSKLYGLAGFLLAILYQYFLSNLGLRQIVLYGSNNDGSRNGLLDANREGLVSNIGYLALYFLALQLGKFLFEKRDTFASWMKVFFVLVSLDALFWIGTLLCSHNISPVSRRLANLSFVLWQVLSLYYCCYLHHTSHSSLRRKSIKECECQCLIAAINRNQLVYFLLANILTGAVNFLVQTLYCGTWLSFLIICGYMFAVNLIVLVLHSCNITLRV</sequence>
<feature type="transmembrane region" description="Helical" evidence="5">
    <location>
        <begin position="372"/>
        <end position="392"/>
    </location>
</feature>
<feature type="transmembrane region" description="Helical" evidence="5">
    <location>
        <begin position="421"/>
        <end position="438"/>
    </location>
</feature>
<dbReference type="PANTHER" id="PTHR20661">
    <property type="entry name" value="PHOSPHATIDYLINOSITOL-GLYCAN BIOSYNTHESIS CLASS W PROTEIN"/>
    <property type="match status" value="1"/>
</dbReference>
<dbReference type="eggNOG" id="KOG0411">
    <property type="taxonomic scope" value="Eukaryota"/>
</dbReference>
<name>A7SB56_NEMVE</name>
<dbReference type="HOGENOM" id="CLU_020802_2_1_1"/>
<evidence type="ECO:0000256" key="4">
    <source>
        <dbReference type="ARBA" id="ARBA00023136"/>
    </source>
</evidence>
<comment type="pathway">
    <text evidence="5">Glycolipid biosynthesis; glycosylphosphatidylinositol-anchor biosynthesis.</text>
</comment>
<feature type="transmembrane region" description="Helical" evidence="5">
    <location>
        <begin position="205"/>
        <end position="225"/>
    </location>
</feature>
<evidence type="ECO:0000256" key="5">
    <source>
        <dbReference type="RuleBase" id="RU280819"/>
    </source>
</evidence>
<keyword evidence="2 5" id="KW-0812">Transmembrane</keyword>
<dbReference type="GO" id="GO:0005789">
    <property type="term" value="C:endoplasmic reticulum membrane"/>
    <property type="evidence" value="ECO:0007669"/>
    <property type="project" value="UniProtKB-SubCell"/>
</dbReference>
<reference evidence="6 7" key="1">
    <citation type="journal article" date="2007" name="Science">
        <title>Sea anemone genome reveals ancestral eumetazoan gene repertoire and genomic organization.</title>
        <authorList>
            <person name="Putnam N.H."/>
            <person name="Srivastava M."/>
            <person name="Hellsten U."/>
            <person name="Dirks B."/>
            <person name="Chapman J."/>
            <person name="Salamov A."/>
            <person name="Terry A."/>
            <person name="Shapiro H."/>
            <person name="Lindquist E."/>
            <person name="Kapitonov V.V."/>
            <person name="Jurka J."/>
            <person name="Genikhovich G."/>
            <person name="Grigoriev I.V."/>
            <person name="Lucas S.M."/>
            <person name="Steele R.E."/>
            <person name="Finnerty J.R."/>
            <person name="Technau U."/>
            <person name="Martindale M.Q."/>
            <person name="Rokhsar D.S."/>
        </authorList>
    </citation>
    <scope>NUCLEOTIDE SEQUENCE [LARGE SCALE GENOMIC DNA]</scope>
    <source>
        <strain evidence="7">CH2 X CH6</strain>
    </source>
</reference>
<dbReference type="EMBL" id="DS469614">
    <property type="protein sequence ID" value="EDO39058.1"/>
    <property type="molecule type" value="Genomic_DNA"/>
</dbReference>
<feature type="transmembrane region" description="Helical" evidence="5">
    <location>
        <begin position="444"/>
        <end position="466"/>
    </location>
</feature>
<keyword evidence="5" id="KW-0337">GPI-anchor biosynthesis</keyword>
<feature type="transmembrane region" description="Helical" evidence="5">
    <location>
        <begin position="237"/>
        <end position="259"/>
    </location>
</feature>
<proteinExistence type="inferred from homology"/>
<dbReference type="InterPro" id="IPR009447">
    <property type="entry name" value="PIGW/GWT1"/>
</dbReference>
<keyword evidence="5" id="KW-0012">Acyltransferase</keyword>
<evidence type="ECO:0000313" key="7">
    <source>
        <dbReference type="Proteomes" id="UP000001593"/>
    </source>
</evidence>
<feature type="transmembrane region" description="Helical" evidence="5">
    <location>
        <begin position="164"/>
        <end position="184"/>
    </location>
</feature>
<comment type="subcellular location">
    <subcellularLocation>
        <location evidence="5">Endoplasmic reticulum membrane</location>
        <topology evidence="5">Multi-pass membrane protein</topology>
    </subcellularLocation>
    <subcellularLocation>
        <location evidence="1">Membrane</location>
        <topology evidence="1">Multi-pass membrane protein</topology>
    </subcellularLocation>
</comment>
<dbReference type="InParanoid" id="A7SB56"/>
<dbReference type="EC" id="2.3.-.-" evidence="5"/>
<dbReference type="PANTHER" id="PTHR20661:SF0">
    <property type="entry name" value="PHOSPHATIDYLINOSITOL-GLYCAN BIOSYNTHESIS CLASS W PROTEIN"/>
    <property type="match status" value="1"/>
</dbReference>
<comment type="similarity">
    <text evidence="5">Belongs to the PIGW family.</text>
</comment>
<feature type="transmembrane region" description="Helical" evidence="5">
    <location>
        <begin position="343"/>
        <end position="366"/>
    </location>
</feature>
<feature type="transmembrane region" description="Helical" evidence="5">
    <location>
        <begin position="131"/>
        <end position="152"/>
    </location>
</feature>
<evidence type="ECO:0000256" key="2">
    <source>
        <dbReference type="ARBA" id="ARBA00022692"/>
    </source>
</evidence>
<dbReference type="PhylomeDB" id="A7SB56"/>
<feature type="transmembrane region" description="Helical" evidence="5">
    <location>
        <begin position="62"/>
        <end position="82"/>
    </location>
</feature>
<evidence type="ECO:0000256" key="3">
    <source>
        <dbReference type="ARBA" id="ARBA00022989"/>
    </source>
</evidence>
<dbReference type="STRING" id="45351.A7SB56"/>
<organism evidence="6 7">
    <name type="scientific">Nematostella vectensis</name>
    <name type="common">Starlet sea anemone</name>
    <dbReference type="NCBI Taxonomy" id="45351"/>
    <lineage>
        <taxon>Eukaryota</taxon>
        <taxon>Metazoa</taxon>
        <taxon>Cnidaria</taxon>
        <taxon>Anthozoa</taxon>
        <taxon>Hexacorallia</taxon>
        <taxon>Actiniaria</taxon>
        <taxon>Edwardsiidae</taxon>
        <taxon>Nematostella</taxon>
    </lineage>
</organism>
<keyword evidence="5" id="KW-0808">Transferase</keyword>
<evidence type="ECO:0000256" key="1">
    <source>
        <dbReference type="ARBA" id="ARBA00004141"/>
    </source>
</evidence>
<feature type="transmembrane region" description="Helical" evidence="5">
    <location>
        <begin position="310"/>
        <end position="331"/>
    </location>
</feature>
<evidence type="ECO:0000313" key="6">
    <source>
        <dbReference type="EMBL" id="EDO39058.1"/>
    </source>
</evidence>
<dbReference type="UniPathway" id="UPA00196"/>
<dbReference type="GO" id="GO:0032216">
    <property type="term" value="F:glucosaminyl-phosphatidylinositol O-acyltransferase activity"/>
    <property type="evidence" value="ECO:0000318"/>
    <property type="project" value="GO_Central"/>
</dbReference>
<accession>A7SB56</accession>
<dbReference type="GO" id="GO:0006506">
    <property type="term" value="P:GPI anchor biosynthetic process"/>
    <property type="evidence" value="ECO:0000318"/>
    <property type="project" value="GO_Central"/>
</dbReference>
<dbReference type="Pfam" id="PF06423">
    <property type="entry name" value="GWT1"/>
    <property type="match status" value="1"/>
</dbReference>
<dbReference type="Proteomes" id="UP000001593">
    <property type="component" value="Unassembled WGS sequence"/>
</dbReference>
<keyword evidence="3 5" id="KW-1133">Transmembrane helix</keyword>
<comment type="function">
    <text evidence="5">A acetyltransferase, which acetylates the inositol ring of phosphatidylinositol during biosynthesis of GPI-anchor.</text>
</comment>
<dbReference type="AlphaFoldDB" id="A7SB56"/>
<gene>
    <name evidence="6" type="ORF">NEMVEDRAFT_v1g209576</name>
</gene>
<feature type="transmembrane region" description="Helical" evidence="5">
    <location>
        <begin position="28"/>
        <end position="50"/>
    </location>
</feature>
<keyword evidence="5" id="KW-0256">Endoplasmic reticulum</keyword>
<feature type="transmembrane region" description="Helical" evidence="5">
    <location>
        <begin position="266"/>
        <end position="290"/>
    </location>
</feature>
<keyword evidence="4 5" id="KW-0472">Membrane</keyword>
<feature type="transmembrane region" description="Helical" evidence="5">
    <location>
        <begin position="88"/>
        <end position="110"/>
    </location>
</feature>